<feature type="transmembrane region" description="Helical" evidence="1">
    <location>
        <begin position="126"/>
        <end position="145"/>
    </location>
</feature>
<dbReference type="EMBL" id="KZ293415">
    <property type="protein sequence ID" value="PBK77844.1"/>
    <property type="molecule type" value="Genomic_DNA"/>
</dbReference>
<evidence type="ECO:0000313" key="3">
    <source>
        <dbReference type="Proteomes" id="UP000218334"/>
    </source>
</evidence>
<gene>
    <name evidence="2" type="ORF">ARMSODRAFT_968137</name>
</gene>
<evidence type="ECO:0000313" key="2">
    <source>
        <dbReference type="EMBL" id="PBK77844.1"/>
    </source>
</evidence>
<accession>A0A2H3C948</accession>
<protein>
    <submittedName>
        <fullName evidence="2">Uncharacterized protein</fullName>
    </submittedName>
</protein>
<evidence type="ECO:0000256" key="1">
    <source>
        <dbReference type="SAM" id="Phobius"/>
    </source>
</evidence>
<keyword evidence="3" id="KW-1185">Reference proteome</keyword>
<organism evidence="2 3">
    <name type="scientific">Armillaria solidipes</name>
    <dbReference type="NCBI Taxonomy" id="1076256"/>
    <lineage>
        <taxon>Eukaryota</taxon>
        <taxon>Fungi</taxon>
        <taxon>Dikarya</taxon>
        <taxon>Basidiomycota</taxon>
        <taxon>Agaricomycotina</taxon>
        <taxon>Agaricomycetes</taxon>
        <taxon>Agaricomycetidae</taxon>
        <taxon>Agaricales</taxon>
        <taxon>Marasmiineae</taxon>
        <taxon>Physalacriaceae</taxon>
        <taxon>Armillaria</taxon>
    </lineage>
</organism>
<dbReference type="Proteomes" id="UP000218334">
    <property type="component" value="Unassembled WGS sequence"/>
</dbReference>
<proteinExistence type="predicted"/>
<keyword evidence="1" id="KW-0472">Membrane</keyword>
<name>A0A2H3C948_9AGAR</name>
<keyword evidence="1" id="KW-1133">Transmembrane helix</keyword>
<feature type="transmembrane region" description="Helical" evidence="1">
    <location>
        <begin position="166"/>
        <end position="196"/>
    </location>
</feature>
<dbReference type="AlphaFoldDB" id="A0A2H3C948"/>
<keyword evidence="1" id="KW-0812">Transmembrane</keyword>
<reference evidence="3" key="1">
    <citation type="journal article" date="2017" name="Nat. Ecol. Evol.">
        <title>Genome expansion and lineage-specific genetic innovations in the forest pathogenic fungi Armillaria.</title>
        <authorList>
            <person name="Sipos G."/>
            <person name="Prasanna A.N."/>
            <person name="Walter M.C."/>
            <person name="O'Connor E."/>
            <person name="Balint B."/>
            <person name="Krizsan K."/>
            <person name="Kiss B."/>
            <person name="Hess J."/>
            <person name="Varga T."/>
            <person name="Slot J."/>
            <person name="Riley R."/>
            <person name="Boka B."/>
            <person name="Rigling D."/>
            <person name="Barry K."/>
            <person name="Lee J."/>
            <person name="Mihaltcheva S."/>
            <person name="LaButti K."/>
            <person name="Lipzen A."/>
            <person name="Waldron R."/>
            <person name="Moloney N.M."/>
            <person name="Sperisen C."/>
            <person name="Kredics L."/>
            <person name="Vagvoelgyi C."/>
            <person name="Patrignani A."/>
            <person name="Fitzpatrick D."/>
            <person name="Nagy I."/>
            <person name="Doyle S."/>
            <person name="Anderson J.B."/>
            <person name="Grigoriev I.V."/>
            <person name="Gueldener U."/>
            <person name="Muensterkoetter M."/>
            <person name="Nagy L.G."/>
        </authorList>
    </citation>
    <scope>NUCLEOTIDE SEQUENCE [LARGE SCALE GENOMIC DNA]</scope>
    <source>
        <strain evidence="3">28-4</strain>
    </source>
</reference>
<sequence>MSTGGSSRNIPSLPPPRYCQYPGSDRGTTPLVIIRDRHRVTVPWDIVLQGLYDAPTLEEHIDQLLLLDAYRTTNTLLGYEGVDIVIPACYFGQLIPFIETLELPQPVKVWSGRAFRGETPTATLCLAFVLTVFLWYLAFCLRFCYLHSLSEAIHTLGLANKQQVKVLSAFFAQAISSICHGLLKGVLAFYVIVVYIRQGIAYVYCEGAAKLLQALLPQAEEEGWLLYGPPSSCPSLSQPILLQFFVKQEEHSFTPGPSPRPRPYAHSIQIEIRIVNSDSLLMTATTQLKRSLLSCYRLCWILGALYDLDVACDCSRVRACKLPVFVLPLASVPWGSLRLDVACADSQARACKLPGVDIPKQCQKGNLETIGSSRDDIPTPPDVVIVREKYHLCPHFGLEFGKREHTVAGLDLSQDLDSKSVIKRSNKRDWIPLPSEGISGLGQSAVNYYFAGWIISHYNPSHGNIP</sequence>